<feature type="compositionally biased region" description="Polar residues" evidence="1">
    <location>
        <begin position="384"/>
        <end position="413"/>
    </location>
</feature>
<feature type="region of interest" description="Disordered" evidence="1">
    <location>
        <begin position="147"/>
        <end position="312"/>
    </location>
</feature>
<evidence type="ECO:0000313" key="3">
    <source>
        <dbReference type="Proteomes" id="UP000663846"/>
    </source>
</evidence>
<dbReference type="EMBL" id="CAJMWS010000397">
    <property type="protein sequence ID" value="CAE6441216.1"/>
    <property type="molecule type" value="Genomic_DNA"/>
</dbReference>
<feature type="non-terminal residue" evidence="2">
    <location>
        <position position="1"/>
    </location>
</feature>
<evidence type="ECO:0000256" key="1">
    <source>
        <dbReference type="SAM" id="MobiDB-lite"/>
    </source>
</evidence>
<feature type="compositionally biased region" description="Polar residues" evidence="1">
    <location>
        <begin position="446"/>
        <end position="455"/>
    </location>
</feature>
<feature type="compositionally biased region" description="Basic and acidic residues" evidence="1">
    <location>
        <begin position="193"/>
        <end position="204"/>
    </location>
</feature>
<feature type="compositionally biased region" description="Polar residues" evidence="1">
    <location>
        <begin position="357"/>
        <end position="367"/>
    </location>
</feature>
<comment type="caution">
    <text evidence="2">The sequence shown here is derived from an EMBL/GenBank/DDBJ whole genome shotgun (WGS) entry which is preliminary data.</text>
</comment>
<feature type="compositionally biased region" description="Low complexity" evidence="1">
    <location>
        <begin position="296"/>
        <end position="312"/>
    </location>
</feature>
<name>A0A8H3AV16_9AGAM</name>
<proteinExistence type="predicted"/>
<feature type="compositionally biased region" description="Basic residues" evidence="1">
    <location>
        <begin position="153"/>
        <end position="170"/>
    </location>
</feature>
<feature type="compositionally biased region" description="Acidic residues" evidence="1">
    <location>
        <begin position="205"/>
        <end position="217"/>
    </location>
</feature>
<organism evidence="2 3">
    <name type="scientific">Rhizoctonia solani</name>
    <dbReference type="NCBI Taxonomy" id="456999"/>
    <lineage>
        <taxon>Eukaryota</taxon>
        <taxon>Fungi</taxon>
        <taxon>Dikarya</taxon>
        <taxon>Basidiomycota</taxon>
        <taxon>Agaricomycotina</taxon>
        <taxon>Agaricomycetes</taxon>
        <taxon>Cantharellales</taxon>
        <taxon>Ceratobasidiaceae</taxon>
        <taxon>Rhizoctonia</taxon>
    </lineage>
</organism>
<dbReference type="Proteomes" id="UP000663846">
    <property type="component" value="Unassembled WGS sequence"/>
</dbReference>
<gene>
    <name evidence="2" type="ORF">RDB_LOCUS130310</name>
</gene>
<feature type="compositionally biased region" description="Low complexity" evidence="1">
    <location>
        <begin position="429"/>
        <end position="445"/>
    </location>
</feature>
<evidence type="ECO:0000313" key="2">
    <source>
        <dbReference type="EMBL" id="CAE6441216.1"/>
    </source>
</evidence>
<sequence>MPNARRSGATAPNTNLDLEDVDFPDFKVRYLSGRKVCITNKKSGATKVWPLIPKPDNVGECKLEAAMHCRDGLDEAHDTYLNIRQAMRCNTAALTGSKLVLFSQLKDLDRHTIYTSVQSEHHYLFRFPGNWAGCEMLRRICRNKRDTIANKQDRKKGTRRGGRGGKRHRSPANDEGTGNNSADGEPLAQQELQGKEEPPVKEENLVEEEEPQVEVEEPLLKEEPLVEEEELPFKEDPLVDNSQDDMDFEDDEAEASDNYNPPSDEHASEPDSLEREDIRVSRSRAKARNCFITPGASKTSSAATPVSTTKPTTTACTLVAKKAAAASKSNTATTPTPTVKSPAPTLVAVKAPCISGTGKTPSATTAPILTAKPTAITPDPKPTSGKTTTRPTASKSSAARPTTTKVRTANGPNPTKLPRPSGNLRLADSLTPTLLNSLTSTTSSSKRQTQDSLASEPTPKEKKPRTERLSRADSPLPPTKAGNGRIQPVPKPEESALSVEDLSAAQVTAPPVTTRKAKAELVDNAETQIGKGAQAIQTR</sequence>
<protein>
    <submittedName>
        <fullName evidence="2">Uncharacterized protein</fullName>
    </submittedName>
</protein>
<feature type="compositionally biased region" description="Basic and acidic residues" evidence="1">
    <location>
        <begin position="263"/>
        <end position="280"/>
    </location>
</feature>
<feature type="compositionally biased region" description="Basic and acidic residues" evidence="1">
    <location>
        <begin position="458"/>
        <end position="471"/>
    </location>
</feature>
<feature type="region of interest" description="Disordered" evidence="1">
    <location>
        <begin position="355"/>
        <end position="514"/>
    </location>
</feature>
<accession>A0A8H3AV16</accession>
<dbReference type="AlphaFoldDB" id="A0A8H3AV16"/>
<feature type="compositionally biased region" description="Acidic residues" evidence="1">
    <location>
        <begin position="242"/>
        <end position="255"/>
    </location>
</feature>
<reference evidence="2" key="1">
    <citation type="submission" date="2021-01" db="EMBL/GenBank/DDBJ databases">
        <authorList>
            <person name="Kaushik A."/>
        </authorList>
    </citation>
    <scope>NUCLEOTIDE SEQUENCE</scope>
    <source>
        <strain evidence="2">AG1-1C</strain>
    </source>
</reference>